<sequence>MECRGREGSTYGSSDQEAVENDAKLVIHGDTNLEDIGAIKYTTRNTTATRKFDAVLYGADKSAGRLLNQLHLFFTLFSQRCYLDFGSLTYDSTQLELGWMKQKNSSTLMPYLDFSDYVRSNEWHTNGEEDMRHNIVDPKKKTQVPEHII</sequence>
<dbReference type="GO" id="GO:0016020">
    <property type="term" value="C:membrane"/>
    <property type="evidence" value="ECO:0007669"/>
    <property type="project" value="InterPro"/>
</dbReference>
<dbReference type="EMBL" id="CAAALY010009823">
    <property type="protein sequence ID" value="VEL10740.1"/>
    <property type="molecule type" value="Genomic_DNA"/>
</dbReference>
<accession>A0A3S4ZG92</accession>
<organism evidence="2 3">
    <name type="scientific">Protopolystoma xenopodis</name>
    <dbReference type="NCBI Taxonomy" id="117903"/>
    <lineage>
        <taxon>Eukaryota</taxon>
        <taxon>Metazoa</taxon>
        <taxon>Spiralia</taxon>
        <taxon>Lophotrochozoa</taxon>
        <taxon>Platyhelminthes</taxon>
        <taxon>Monogenea</taxon>
        <taxon>Polyopisthocotylea</taxon>
        <taxon>Polystomatidea</taxon>
        <taxon>Polystomatidae</taxon>
        <taxon>Protopolystoma</taxon>
    </lineage>
</organism>
<dbReference type="Proteomes" id="UP000784294">
    <property type="component" value="Unassembled WGS sequence"/>
</dbReference>
<dbReference type="GO" id="GO:0005230">
    <property type="term" value="F:extracellular ligand-gated monoatomic ion channel activity"/>
    <property type="evidence" value="ECO:0007669"/>
    <property type="project" value="InterPro"/>
</dbReference>
<feature type="domain" description="Neurotransmitter-gated ion-channel ligand-binding" evidence="1">
    <location>
        <begin position="78"/>
        <end position="135"/>
    </location>
</feature>
<evidence type="ECO:0000313" key="3">
    <source>
        <dbReference type="Proteomes" id="UP000784294"/>
    </source>
</evidence>
<dbReference type="Gene3D" id="2.70.170.10">
    <property type="entry name" value="Neurotransmitter-gated ion-channel ligand-binding domain"/>
    <property type="match status" value="1"/>
</dbReference>
<dbReference type="Pfam" id="PF02931">
    <property type="entry name" value="Neur_chan_LBD"/>
    <property type="match status" value="1"/>
</dbReference>
<dbReference type="OrthoDB" id="5975154at2759"/>
<evidence type="ECO:0000313" key="2">
    <source>
        <dbReference type="EMBL" id="VEL10740.1"/>
    </source>
</evidence>
<comment type="caution">
    <text evidence="2">The sequence shown here is derived from an EMBL/GenBank/DDBJ whole genome shotgun (WGS) entry which is preliminary data.</text>
</comment>
<reference evidence="2" key="1">
    <citation type="submission" date="2018-11" db="EMBL/GenBank/DDBJ databases">
        <authorList>
            <consortium name="Pathogen Informatics"/>
        </authorList>
    </citation>
    <scope>NUCLEOTIDE SEQUENCE</scope>
</reference>
<dbReference type="AlphaFoldDB" id="A0A3S4ZG92"/>
<protein>
    <recommendedName>
        <fullName evidence="1">Neurotransmitter-gated ion-channel ligand-binding domain-containing protein</fullName>
    </recommendedName>
</protein>
<gene>
    <name evidence="2" type="ORF">PXEA_LOCUS4180</name>
</gene>
<dbReference type="SUPFAM" id="SSF63712">
    <property type="entry name" value="Nicotinic receptor ligand binding domain-like"/>
    <property type="match status" value="1"/>
</dbReference>
<name>A0A3S4ZG92_9PLAT</name>
<proteinExistence type="predicted"/>
<dbReference type="InterPro" id="IPR036734">
    <property type="entry name" value="Neur_chan_lig-bd_sf"/>
</dbReference>
<dbReference type="InterPro" id="IPR006202">
    <property type="entry name" value="Neur_chan_lig-bd"/>
</dbReference>
<evidence type="ECO:0000259" key="1">
    <source>
        <dbReference type="Pfam" id="PF02931"/>
    </source>
</evidence>
<keyword evidence="3" id="KW-1185">Reference proteome</keyword>